<name>A0ABQ0Q8W7_9PROT</name>
<reference evidence="2" key="1">
    <citation type="submission" date="2013-04" db="EMBL/GenBank/DDBJ databases">
        <title>The genome sequencing project of 58 acetic acid bacteria.</title>
        <authorList>
            <person name="Okamoto-Kainuma A."/>
            <person name="Ishikawa M."/>
            <person name="Umino S."/>
            <person name="Koizumi Y."/>
            <person name="Shiwa Y."/>
            <person name="Yoshikawa H."/>
            <person name="Matsutani M."/>
            <person name="Matsushita K."/>
        </authorList>
    </citation>
    <scope>NUCLEOTIDE SEQUENCE</scope>
    <source>
        <strain evidence="2">NRIC 0228</strain>
    </source>
</reference>
<keyword evidence="3" id="KW-1185">Reference proteome</keyword>
<feature type="transmembrane region" description="Helical" evidence="1">
    <location>
        <begin position="417"/>
        <end position="433"/>
    </location>
</feature>
<keyword evidence="1" id="KW-0472">Membrane</keyword>
<keyword evidence="1" id="KW-1133">Transmembrane helix</keyword>
<comment type="caution">
    <text evidence="2">The sequence shown here is derived from an EMBL/GenBank/DDBJ whole genome shotgun (WGS) entry which is preliminary data.</text>
</comment>
<feature type="transmembrane region" description="Helical" evidence="1">
    <location>
        <begin position="12"/>
        <end position="36"/>
    </location>
</feature>
<feature type="transmembrane region" description="Helical" evidence="1">
    <location>
        <begin position="445"/>
        <end position="461"/>
    </location>
</feature>
<protein>
    <submittedName>
        <fullName evidence="2">Iron-regulated membrane protein</fullName>
    </submittedName>
</protein>
<proteinExistence type="predicted"/>
<organism evidence="2 3">
    <name type="scientific">Gluconobacter frateurii NRIC 0228</name>
    <dbReference type="NCBI Taxonomy" id="1307946"/>
    <lineage>
        <taxon>Bacteria</taxon>
        <taxon>Pseudomonadati</taxon>
        <taxon>Pseudomonadota</taxon>
        <taxon>Alphaproteobacteria</taxon>
        <taxon>Acetobacterales</taxon>
        <taxon>Acetobacteraceae</taxon>
        <taxon>Gluconobacter</taxon>
    </lineage>
</organism>
<sequence>MEQDFRRSMGWLHTWAGVVLGSILFAVFWMGTLSVFDSEIDSWMEPATRLPAATSPLPLETFRPSLNDAIAAKAAFWNVIMPDDRQAVVHVHYRTRQKFITREFDPVTGKELPNSGTLGATGFIFPFHYTLEIGLMNLGEWLVGLASMAMLALCVTGVIIHRKLFAEFFTFRPTKKPRRMLLDLHNMAGVLGLPFHIILTFSGLVILSTTYFPGSVKAVYPNPRGYFFEVNGLTFLPVKPGKAGASVASLDKAASYVRNVWGGAEPHTILVINPGTTTSRMAFFRESDRQVIVDRDVISFEGPTGKNFSRSPAPHPIIRAERFLSGVHLIQFHHWALRWLYFILGLGSCVLIGTGFLFWLETRRKTQESTFGFRVVEGLASGSVTGIIIATLVFFVANRLLFPNANLFGQDRATLEIGAFYFAWLATFLHGWIRPHRMWIEQSATIGVLAALAALLNWITTGDHPLRTLFHRYLWPVAGMDVVLLVGAALALLTTIRLSRRTRVPTPLNVPFGERL</sequence>
<dbReference type="PANTHER" id="PTHR34219">
    <property type="entry name" value="IRON-REGULATED INNER MEMBRANE PROTEIN-RELATED"/>
    <property type="match status" value="1"/>
</dbReference>
<keyword evidence="1" id="KW-0812">Transmembrane</keyword>
<evidence type="ECO:0000256" key="1">
    <source>
        <dbReference type="SAM" id="Phobius"/>
    </source>
</evidence>
<evidence type="ECO:0000313" key="3">
    <source>
        <dbReference type="Proteomes" id="UP001061070"/>
    </source>
</evidence>
<dbReference type="PANTHER" id="PTHR34219:SF4">
    <property type="entry name" value="PEPSY DOMAIN-CONTAINING PROTEIN"/>
    <property type="match status" value="1"/>
</dbReference>
<dbReference type="EMBL" id="BAQW01000004">
    <property type="protein sequence ID" value="GBR09380.1"/>
    <property type="molecule type" value="Genomic_DNA"/>
</dbReference>
<dbReference type="InterPro" id="IPR005625">
    <property type="entry name" value="PepSY-ass_TM"/>
</dbReference>
<feature type="transmembrane region" description="Helical" evidence="1">
    <location>
        <begin position="473"/>
        <end position="493"/>
    </location>
</feature>
<feature type="transmembrane region" description="Helical" evidence="1">
    <location>
        <begin position="339"/>
        <end position="359"/>
    </location>
</feature>
<feature type="transmembrane region" description="Helical" evidence="1">
    <location>
        <begin position="181"/>
        <end position="207"/>
    </location>
</feature>
<evidence type="ECO:0000313" key="2">
    <source>
        <dbReference type="EMBL" id="GBR09380.1"/>
    </source>
</evidence>
<gene>
    <name evidence="2" type="ORF">AA0228_0657</name>
</gene>
<feature type="transmembrane region" description="Helical" evidence="1">
    <location>
        <begin position="371"/>
        <end position="397"/>
    </location>
</feature>
<dbReference type="Proteomes" id="UP001061070">
    <property type="component" value="Unassembled WGS sequence"/>
</dbReference>
<accession>A0ABQ0Q8W7</accession>
<dbReference type="Pfam" id="PF03929">
    <property type="entry name" value="PepSY_TM"/>
    <property type="match status" value="1"/>
</dbReference>
<feature type="transmembrane region" description="Helical" evidence="1">
    <location>
        <begin position="141"/>
        <end position="160"/>
    </location>
</feature>
<dbReference type="RefSeq" id="WP_099181545.1">
    <property type="nucleotide sequence ID" value="NZ_BAQW01000004.1"/>
</dbReference>